<proteinExistence type="predicted"/>
<dbReference type="Gene3D" id="3.60.21.10">
    <property type="match status" value="1"/>
</dbReference>
<dbReference type="GO" id="GO:0009245">
    <property type="term" value="P:lipid A biosynthetic process"/>
    <property type="evidence" value="ECO:0007669"/>
    <property type="project" value="TreeGrafter"/>
</dbReference>
<accession>A0A429Z7W3</accession>
<dbReference type="InterPro" id="IPR029052">
    <property type="entry name" value="Metallo-depent_PP-like"/>
</dbReference>
<gene>
    <name evidence="5" type="ORF">C7P63_01355</name>
</gene>
<dbReference type="Pfam" id="PF00149">
    <property type="entry name" value="Metallophos"/>
    <property type="match status" value="1"/>
</dbReference>
<dbReference type="Proteomes" id="UP000277864">
    <property type="component" value="Unassembled WGS sequence"/>
</dbReference>
<reference evidence="5 6" key="1">
    <citation type="submission" date="2018-03" db="EMBL/GenBank/DDBJ databases">
        <authorList>
            <person name="Gulvik C.A."/>
        </authorList>
    </citation>
    <scope>NUCLEOTIDE SEQUENCE [LARGE SCALE GENOMIC DNA]</scope>
    <source>
        <strain evidence="5 6">JCM 31581</strain>
    </source>
</reference>
<protein>
    <submittedName>
        <fullName evidence="5">Metallophosphoesterase</fullName>
    </submittedName>
</protein>
<keyword evidence="3" id="KW-1133">Transmembrane helix</keyword>
<dbReference type="AlphaFoldDB" id="A0A429Z7W3"/>
<dbReference type="GO" id="GO:0008758">
    <property type="term" value="F:UDP-2,3-diacylglucosamine hydrolase activity"/>
    <property type="evidence" value="ECO:0007669"/>
    <property type="project" value="TreeGrafter"/>
</dbReference>
<feature type="domain" description="Calcineurin-like phosphoesterase" evidence="4">
    <location>
        <begin position="60"/>
        <end position="223"/>
    </location>
</feature>
<dbReference type="GO" id="GO:0016020">
    <property type="term" value="C:membrane"/>
    <property type="evidence" value="ECO:0007669"/>
    <property type="project" value="GOC"/>
</dbReference>
<evidence type="ECO:0000256" key="1">
    <source>
        <dbReference type="ARBA" id="ARBA00022723"/>
    </source>
</evidence>
<dbReference type="SUPFAM" id="SSF56300">
    <property type="entry name" value="Metallo-dependent phosphatases"/>
    <property type="match status" value="1"/>
</dbReference>
<evidence type="ECO:0000259" key="4">
    <source>
        <dbReference type="Pfam" id="PF00149"/>
    </source>
</evidence>
<name>A0A429Z7W3_9ENTE</name>
<dbReference type="InterPro" id="IPR004843">
    <property type="entry name" value="Calcineurin-like_PHP"/>
</dbReference>
<organism evidence="5 6">
    <name type="scientific">Vagococcus humatus</name>
    <dbReference type="NCBI Taxonomy" id="1889241"/>
    <lineage>
        <taxon>Bacteria</taxon>
        <taxon>Bacillati</taxon>
        <taxon>Bacillota</taxon>
        <taxon>Bacilli</taxon>
        <taxon>Lactobacillales</taxon>
        <taxon>Enterococcaceae</taxon>
        <taxon>Vagococcus</taxon>
    </lineage>
</organism>
<dbReference type="GO" id="GO:0046872">
    <property type="term" value="F:metal ion binding"/>
    <property type="evidence" value="ECO:0007669"/>
    <property type="project" value="UniProtKB-KW"/>
</dbReference>
<feature type="transmembrane region" description="Helical" evidence="3">
    <location>
        <begin position="12"/>
        <end position="34"/>
    </location>
</feature>
<comment type="caution">
    <text evidence="5">The sequence shown here is derived from an EMBL/GenBank/DDBJ whole genome shotgun (WGS) entry which is preliminary data.</text>
</comment>
<evidence type="ECO:0000256" key="3">
    <source>
        <dbReference type="SAM" id="Phobius"/>
    </source>
</evidence>
<keyword evidence="3" id="KW-0472">Membrane</keyword>
<sequence length="288" mass="32799">MKPFLDKGSEDVFFVHFLRIFIGLAGIFCLYGYWTNRQLQLTQEKLTIKDLPQTMEGEHVIHLSDIHNGRLRVNKQKILKQIRLKHPALILITGDTIDRTDDVSQSNLATFINDLTTIAPTYLIEGNHERTSGQYQAWRQLILKTNAVILENQATIAHINHEPLTIIGLKNEETNLPQMELDKLALFPSVRLLLAHHPEKFLAYTKAFQRYPLTAIFSGHAHGGQVRLPFIDGLYSPDQGFLPKLVNGKYIDKSSGTTLFVSRGLSNSKFPFRIHNKPHIIDIELTSN</sequence>
<keyword evidence="3" id="KW-0812">Transmembrane</keyword>
<dbReference type="PANTHER" id="PTHR31302">
    <property type="entry name" value="TRANSMEMBRANE PROTEIN WITH METALLOPHOSPHOESTERASE DOMAIN-RELATED"/>
    <property type="match status" value="1"/>
</dbReference>
<evidence type="ECO:0000313" key="5">
    <source>
        <dbReference type="EMBL" id="RST89753.1"/>
    </source>
</evidence>
<dbReference type="InterPro" id="IPR051158">
    <property type="entry name" value="Metallophosphoesterase_sf"/>
</dbReference>
<evidence type="ECO:0000313" key="6">
    <source>
        <dbReference type="Proteomes" id="UP000277864"/>
    </source>
</evidence>
<keyword evidence="6" id="KW-1185">Reference proteome</keyword>
<keyword evidence="2" id="KW-0378">Hydrolase</keyword>
<dbReference type="EMBL" id="PXZH01000001">
    <property type="protein sequence ID" value="RST89753.1"/>
    <property type="molecule type" value="Genomic_DNA"/>
</dbReference>
<evidence type="ECO:0000256" key="2">
    <source>
        <dbReference type="ARBA" id="ARBA00022801"/>
    </source>
</evidence>
<dbReference type="PANTHER" id="PTHR31302:SF31">
    <property type="entry name" value="PHOSPHODIESTERASE YAEI"/>
    <property type="match status" value="1"/>
</dbReference>
<keyword evidence="1" id="KW-0479">Metal-binding</keyword>
<dbReference type="OrthoDB" id="9780884at2"/>